<protein>
    <submittedName>
        <fullName evidence="2">Uncharacterized protein</fullName>
    </submittedName>
</protein>
<keyword evidence="1" id="KW-0732">Signal</keyword>
<dbReference type="PANTHER" id="PTHR47890:SF1">
    <property type="entry name" value="LD24308P"/>
    <property type="match status" value="1"/>
</dbReference>
<feature type="chain" id="PRO_5041287023" evidence="1">
    <location>
        <begin position="21"/>
        <end position="578"/>
    </location>
</feature>
<gene>
    <name evidence="2" type="ORF">PV327_002093</name>
</gene>
<feature type="signal peptide" evidence="1">
    <location>
        <begin position="1"/>
        <end position="20"/>
    </location>
</feature>
<organism evidence="2 3">
    <name type="scientific">Microctonus hyperodae</name>
    <name type="common">Parasitoid wasp</name>
    <dbReference type="NCBI Taxonomy" id="165561"/>
    <lineage>
        <taxon>Eukaryota</taxon>
        <taxon>Metazoa</taxon>
        <taxon>Ecdysozoa</taxon>
        <taxon>Arthropoda</taxon>
        <taxon>Hexapoda</taxon>
        <taxon>Insecta</taxon>
        <taxon>Pterygota</taxon>
        <taxon>Neoptera</taxon>
        <taxon>Endopterygota</taxon>
        <taxon>Hymenoptera</taxon>
        <taxon>Apocrita</taxon>
        <taxon>Ichneumonoidea</taxon>
        <taxon>Braconidae</taxon>
        <taxon>Euphorinae</taxon>
        <taxon>Microctonus</taxon>
    </lineage>
</organism>
<dbReference type="PANTHER" id="PTHR47890">
    <property type="entry name" value="LD24308P"/>
    <property type="match status" value="1"/>
</dbReference>
<evidence type="ECO:0000313" key="2">
    <source>
        <dbReference type="EMBL" id="KAK0168269.1"/>
    </source>
</evidence>
<proteinExistence type="predicted"/>
<reference evidence="2" key="2">
    <citation type="submission" date="2023-03" db="EMBL/GenBank/DDBJ databases">
        <authorList>
            <person name="Inwood S.N."/>
            <person name="Skelly J.G."/>
            <person name="Guhlin J."/>
            <person name="Harrop T.W.R."/>
            <person name="Goldson S.G."/>
            <person name="Dearden P.K."/>
        </authorList>
    </citation>
    <scope>NUCLEOTIDE SEQUENCE</scope>
    <source>
        <strain evidence="2">Lincoln</strain>
        <tissue evidence="2">Whole body</tissue>
    </source>
</reference>
<keyword evidence="3" id="KW-1185">Reference proteome</keyword>
<evidence type="ECO:0000313" key="3">
    <source>
        <dbReference type="Proteomes" id="UP001168972"/>
    </source>
</evidence>
<accession>A0AA39FEU4</accession>
<dbReference type="Proteomes" id="UP001168972">
    <property type="component" value="Unassembled WGS sequence"/>
</dbReference>
<sequence>MAGLFLGLLMIFQIIQQVVLINNNVNLTSMKDVFDYVNMLYIKDSGARKINPFAMKQLEVLINLTNYLTDLPQNSKYDSVLNDYDSQSIENFSQEYIESNDELHEMKTILNKYITNVEYWYSQSLENVQIGSVSKMRMINFVESVLESESNLIKTLFDINKLVLPDEGIVDENDFFSLIMKDEIEKYEHFCGRTSSQQRVYYILKLLIQTEFKGFIAISQAYYFDFISDRGKYLKHRSIREYEISMRATCMRLVKYFKIGNEFLKKFRRDVCQCDVENPQIGDNILELGDINQVFKNFSLSKIMRISTEPQISDIDNNMIVVGVKFINHDNVIHLQIKQRQISKNGFNRTDSKWKPVDVGNNKKTIKINNEKIFDSQKILYLDDINIDSDYVVTGVKFHLSKDGKGFELRVHSTKYNYSTGQLEKAQKWFGPGDHPIKDSDYQRERTEINLNNSSDSSIIKNYYPDLDSNKFIKFQHSLIKKGGGYHTIPYFDAQPVEVTPEFPLSGIGLFYRKDDRFGGSISPRLFTQYIENALESSFHNWKQLFGSNNISSSIKENEAHEYPHEYSSQWHESFKHD</sequence>
<dbReference type="AlphaFoldDB" id="A0AA39FEU4"/>
<comment type="caution">
    <text evidence="2">The sequence shown here is derived from an EMBL/GenBank/DDBJ whole genome shotgun (WGS) entry which is preliminary data.</text>
</comment>
<reference evidence="2" key="1">
    <citation type="journal article" date="2023" name="bioRxiv">
        <title>Scaffold-level genome assemblies of two parasitoid biocontrol wasps reveal the parthenogenesis mechanism and an associated novel virus.</title>
        <authorList>
            <person name="Inwood S."/>
            <person name="Skelly J."/>
            <person name="Guhlin J."/>
            <person name="Harrop T."/>
            <person name="Goldson S."/>
            <person name="Dearden P."/>
        </authorList>
    </citation>
    <scope>NUCLEOTIDE SEQUENCE</scope>
    <source>
        <strain evidence="2">Lincoln</strain>
        <tissue evidence="2">Whole body</tissue>
    </source>
</reference>
<dbReference type="EMBL" id="JAQQBR010001831">
    <property type="protein sequence ID" value="KAK0168269.1"/>
    <property type="molecule type" value="Genomic_DNA"/>
</dbReference>
<name>A0AA39FEU4_MICHY</name>
<evidence type="ECO:0000256" key="1">
    <source>
        <dbReference type="SAM" id="SignalP"/>
    </source>
</evidence>